<dbReference type="VEuPathDB" id="VectorBase:LLONM1_001997"/>
<keyword evidence="14" id="KW-1185">Reference proteome</keyword>
<dbReference type="PROSITE" id="PS00486">
    <property type="entry name" value="DNA_MISMATCH_REPAIR_2"/>
    <property type="match status" value="1"/>
</dbReference>
<evidence type="ECO:0000256" key="10">
    <source>
        <dbReference type="SAM" id="Coils"/>
    </source>
</evidence>
<reference evidence="14" key="1">
    <citation type="submission" date="2012-05" db="EMBL/GenBank/DDBJ databases">
        <title>Whole Genome Assembly of Lutzomyia longipalpis.</title>
        <authorList>
            <person name="Richards S."/>
            <person name="Qu C."/>
            <person name="Dillon R."/>
            <person name="Worley K."/>
            <person name="Scherer S."/>
            <person name="Batterton M."/>
            <person name="Taylor A."/>
            <person name="Hawes A."/>
            <person name="Hernandez B."/>
            <person name="Kovar C."/>
            <person name="Mandapat C."/>
            <person name="Pham C."/>
            <person name="Qu C."/>
            <person name="Jing C."/>
            <person name="Bess C."/>
            <person name="Bandaranaike D."/>
            <person name="Ngo D."/>
            <person name="Ongeri F."/>
            <person name="Arias F."/>
            <person name="Lara F."/>
            <person name="Weissenberger G."/>
            <person name="Kamau G."/>
            <person name="Han H."/>
            <person name="Shen H."/>
            <person name="Dinh H."/>
            <person name="Khalil I."/>
            <person name="Jones J."/>
            <person name="Shafer J."/>
            <person name="Jayaseelan J."/>
            <person name="Quiroz J."/>
            <person name="Blankenburg K."/>
            <person name="Nguyen L."/>
            <person name="Jackson L."/>
            <person name="Francisco L."/>
            <person name="Tang L.-Y."/>
            <person name="Pu L.-L."/>
            <person name="Perales L."/>
            <person name="Lorensuhewa L."/>
            <person name="Munidasa M."/>
            <person name="Coyle M."/>
            <person name="Taylor M."/>
            <person name="Puazo M."/>
            <person name="Firestine M."/>
            <person name="Scheel M."/>
            <person name="Javaid M."/>
            <person name="Wang M."/>
            <person name="Li M."/>
            <person name="Tabassum N."/>
            <person name="Saada N."/>
            <person name="Osuji N."/>
            <person name="Aqrawi P."/>
            <person name="Fu Q."/>
            <person name="Thornton R."/>
            <person name="Raj R."/>
            <person name="Goodspeed R."/>
            <person name="Mata R."/>
            <person name="Najjar R."/>
            <person name="Gubbala S."/>
            <person name="Lee S."/>
            <person name="Denson S."/>
            <person name="Patil S."/>
            <person name="Macmil S."/>
            <person name="Qi S."/>
            <person name="Matskevitch T."/>
            <person name="Palculict T."/>
            <person name="Mathew T."/>
            <person name="Vee V."/>
            <person name="Velamala V."/>
            <person name="Korchina V."/>
            <person name="Cai W."/>
            <person name="Liu W."/>
            <person name="Dai W."/>
            <person name="Zou X."/>
            <person name="Zhu Y."/>
            <person name="Zhang Y."/>
            <person name="Wu Y.-Q."/>
            <person name="Xin Y."/>
            <person name="Nazarath L."/>
            <person name="Kovar C."/>
            <person name="Han Y."/>
            <person name="Muzny D."/>
            <person name="Gibbs R."/>
        </authorList>
    </citation>
    <scope>NUCLEOTIDE SEQUENCE [LARGE SCALE GENOMIC DNA]</scope>
    <source>
        <strain evidence="14">Jacobina</strain>
    </source>
</reference>
<comment type="subcellular location">
    <subcellularLocation>
        <location evidence="1">Nucleus</location>
    </subcellularLocation>
</comment>
<dbReference type="SUPFAM" id="SSF52540">
    <property type="entry name" value="P-loop containing nucleoside triphosphate hydrolases"/>
    <property type="match status" value="1"/>
</dbReference>
<dbReference type="Pfam" id="PF01624">
    <property type="entry name" value="MutS_I"/>
    <property type="match status" value="1"/>
</dbReference>
<protein>
    <submittedName>
        <fullName evidence="12">Putative mismatch repair atpase msh6 muts family</fullName>
    </submittedName>
</protein>
<evidence type="ECO:0000256" key="7">
    <source>
        <dbReference type="ARBA" id="ARBA00023204"/>
    </source>
</evidence>
<dbReference type="InterPro" id="IPR036678">
    <property type="entry name" value="MutS_con_dom_sf"/>
</dbReference>
<sequence length="909" mass="102670">MANLKPLQCLNLDKNQQRNFIKYFHSLGEKPKTTVRIFDRNDFYSVHAEDAELAARMVFKSTAGMKIMSVPGDDGDIELPYTVLSKNNFENFVRELLLIKNYRVEGGSKNDWKVDLKGSPGNVIQFEDILFGNNEQINSSAIMALQLKRENQQNTVGLSCIETTDRTFSLIEIVDDDFFTELEAIVVLLGPKECLLPAKEGEYEKINALMERNGVLVTVRKRQEFATNASDFEADLSRLLFFEKGQQENLSTVVGSCKNLALQTLYVAIKYLDLLGDSSNFGHFQLKVMNLKRFVHLDAAAVSALNILPKPGTAPTSLAYRCQSILGVLDYCRTAQGRRLLVQWLKQPLKDIEAIKDRHDIVECLVESINTRKEIHDDYLKRIPDIMMLTKKLMRRNASLQDVYKLYRVVVRIPNLLGLLAEMDNSTVDNVLAKPIKDTFGDLFKFKEMVEKILDLEGIDKGEFFIKSSFDEELQTMKEKMDEIEEKFRKELRKAANDLNLDEGSAIKLDVVSHIGYHLRVSLKEDSLLRKNPKYRTIDAIKGGVRFTTDKLTDLNAEFTEIRENYEEQQKSIVDEVVRVVLGYLPPLTTLSHLIAQLDCFVSFAVAATASPIPYVRPRMRSADTRIINLKQVRHPCLEMQQDVNFIANDINFRKDETQMYIITGPNMGGKSTFIRSVGSAVLLAHVGSFVPCDEAEISITDSILGRIGASDCIMKGLSTFMIEMIETAGIIRTATENSLVIIDELGRGTSTYDGCGIAWSIAEYLAKETKCFTLFATHFHEITELAQTVPTVKNSHLSAMVEDSNFILLYQVKPGPMDNSFGIQVAKLADFPPDVIRLAQKCYDEIEDHFSELKTNTDPEAVSLFASSIEKLSNVGSEDVEKVIQEIRESVKKSNNSYFKSICPEVFE</sequence>
<dbReference type="Pfam" id="PF05188">
    <property type="entry name" value="MutS_II"/>
    <property type="match status" value="1"/>
</dbReference>
<dbReference type="GO" id="GO:0005524">
    <property type="term" value="F:ATP binding"/>
    <property type="evidence" value="ECO:0007669"/>
    <property type="project" value="UniProtKB-KW"/>
</dbReference>
<evidence type="ECO:0000313" key="14">
    <source>
        <dbReference type="Proteomes" id="UP000092461"/>
    </source>
</evidence>
<evidence type="ECO:0000256" key="3">
    <source>
        <dbReference type="ARBA" id="ARBA00022741"/>
    </source>
</evidence>
<dbReference type="FunFam" id="1.10.1420.10:FF:000034">
    <property type="entry name" value="DNA mismatch repair protein msh2"/>
    <property type="match status" value="1"/>
</dbReference>
<comment type="function">
    <text evidence="9">Component of the post-replicative DNA mismatch repair system (MMR).</text>
</comment>
<dbReference type="Gene3D" id="1.10.1420.10">
    <property type="match status" value="2"/>
</dbReference>
<keyword evidence="3 9" id="KW-0547">Nucleotide-binding</keyword>
<keyword evidence="7 9" id="KW-0234">DNA repair</keyword>
<proteinExistence type="inferred from homology"/>
<dbReference type="Gene3D" id="3.40.50.300">
    <property type="entry name" value="P-loop containing nucleotide triphosphate hydrolases"/>
    <property type="match status" value="1"/>
</dbReference>
<comment type="similarity">
    <text evidence="2 9">Belongs to the DNA mismatch repair MutS family.</text>
</comment>
<keyword evidence="6 9" id="KW-0238">DNA-binding</keyword>
<evidence type="ECO:0000256" key="4">
    <source>
        <dbReference type="ARBA" id="ARBA00022763"/>
    </source>
</evidence>
<keyword evidence="8" id="KW-0539">Nucleus</keyword>
<dbReference type="GO" id="GO:0140664">
    <property type="term" value="F:ATP-dependent DNA damage sensor activity"/>
    <property type="evidence" value="ECO:0007669"/>
    <property type="project" value="InterPro"/>
</dbReference>
<dbReference type="AlphaFoldDB" id="A0A1B0CAD0"/>
<keyword evidence="4 9" id="KW-0227">DNA damage</keyword>
<dbReference type="FunFam" id="3.30.420.110:FF:000002">
    <property type="entry name" value="DNA mismatch repair protein"/>
    <property type="match status" value="1"/>
</dbReference>
<dbReference type="EMBL" id="AJWK01003658">
    <property type="status" value="NOT_ANNOTATED_CDS"/>
    <property type="molecule type" value="Genomic_DNA"/>
</dbReference>
<dbReference type="InterPro" id="IPR007860">
    <property type="entry name" value="DNA_mmatch_repair_MutS_con_dom"/>
</dbReference>
<dbReference type="GO" id="GO:0006298">
    <property type="term" value="P:mismatch repair"/>
    <property type="evidence" value="ECO:0007669"/>
    <property type="project" value="InterPro"/>
</dbReference>
<dbReference type="InterPro" id="IPR016151">
    <property type="entry name" value="DNA_mismatch_repair_MutS_N"/>
</dbReference>
<feature type="coiled-coil region" evidence="10">
    <location>
        <begin position="467"/>
        <end position="494"/>
    </location>
</feature>
<dbReference type="GO" id="GO:0030983">
    <property type="term" value="F:mismatched DNA binding"/>
    <property type="evidence" value="ECO:0007669"/>
    <property type="project" value="InterPro"/>
</dbReference>
<reference evidence="12" key="2">
    <citation type="journal article" date="2020" name="BMC">
        <title>Leishmania infection induces a limited differential gene expression in the sand fly midgut.</title>
        <authorList>
            <person name="Coutinho-Abreu I.V."/>
            <person name="Serafim T.D."/>
            <person name="Meneses C."/>
            <person name="Kamhawi S."/>
            <person name="Oliveira F."/>
            <person name="Valenzuela J.G."/>
        </authorList>
    </citation>
    <scope>NUCLEOTIDE SEQUENCE</scope>
    <source>
        <strain evidence="12">Jacobina</strain>
        <tissue evidence="12">Midgut</tissue>
    </source>
</reference>
<dbReference type="Proteomes" id="UP000092461">
    <property type="component" value="Unassembled WGS sequence"/>
</dbReference>
<dbReference type="Pfam" id="PF00488">
    <property type="entry name" value="MutS_V"/>
    <property type="match status" value="1"/>
</dbReference>
<dbReference type="GO" id="GO:0043570">
    <property type="term" value="P:maintenance of DNA repeat elements"/>
    <property type="evidence" value="ECO:0007669"/>
    <property type="project" value="UniProtKB-ARBA"/>
</dbReference>
<dbReference type="VEuPathDB" id="VectorBase:LLOJ000903"/>
<dbReference type="NCBIfam" id="NF003810">
    <property type="entry name" value="PRK05399.1"/>
    <property type="match status" value="1"/>
</dbReference>
<evidence type="ECO:0000256" key="1">
    <source>
        <dbReference type="ARBA" id="ARBA00004123"/>
    </source>
</evidence>
<accession>A0A1B0CAD0</accession>
<keyword evidence="10" id="KW-0175">Coiled coil</keyword>
<evidence type="ECO:0000256" key="9">
    <source>
        <dbReference type="RuleBase" id="RU003756"/>
    </source>
</evidence>
<dbReference type="Pfam" id="PF05192">
    <property type="entry name" value="MutS_III"/>
    <property type="match status" value="1"/>
</dbReference>
<dbReference type="InterPro" id="IPR045076">
    <property type="entry name" value="MutS"/>
</dbReference>
<dbReference type="GO" id="GO:0032301">
    <property type="term" value="C:MutSalpha complex"/>
    <property type="evidence" value="ECO:0007669"/>
    <property type="project" value="TreeGrafter"/>
</dbReference>
<reference evidence="13" key="3">
    <citation type="submission" date="2020-05" db="UniProtKB">
        <authorList>
            <consortium name="EnsemblMetazoa"/>
        </authorList>
    </citation>
    <scope>IDENTIFICATION</scope>
    <source>
        <strain evidence="13">Jacobina</strain>
    </source>
</reference>
<dbReference type="InterPro" id="IPR007696">
    <property type="entry name" value="DNA_mismatch_repair_MutS_core"/>
</dbReference>
<evidence type="ECO:0000313" key="13">
    <source>
        <dbReference type="EnsemblMetazoa" id="LLOJ000903-PA"/>
    </source>
</evidence>
<dbReference type="PANTHER" id="PTHR11361">
    <property type="entry name" value="DNA MISMATCH REPAIR PROTEIN MUTS FAMILY MEMBER"/>
    <property type="match status" value="1"/>
</dbReference>
<dbReference type="InterPro" id="IPR007861">
    <property type="entry name" value="DNA_mismatch_repair_MutS_clamp"/>
</dbReference>
<evidence type="ECO:0000256" key="5">
    <source>
        <dbReference type="ARBA" id="ARBA00022840"/>
    </source>
</evidence>
<dbReference type="InterPro" id="IPR000432">
    <property type="entry name" value="DNA_mismatch_repair_MutS_C"/>
</dbReference>
<dbReference type="Pfam" id="PF05190">
    <property type="entry name" value="MutS_IV"/>
    <property type="match status" value="1"/>
</dbReference>
<keyword evidence="5" id="KW-0067">ATP-binding</keyword>
<dbReference type="Gene3D" id="3.40.1170.10">
    <property type="entry name" value="DNA repair protein MutS, domain I"/>
    <property type="match status" value="1"/>
</dbReference>
<dbReference type="InterPro" id="IPR036187">
    <property type="entry name" value="DNA_mismatch_repair_MutS_sf"/>
</dbReference>
<organism evidence="13 14">
    <name type="scientific">Lutzomyia longipalpis</name>
    <name type="common">Sand fly</name>
    <dbReference type="NCBI Taxonomy" id="7200"/>
    <lineage>
        <taxon>Eukaryota</taxon>
        <taxon>Metazoa</taxon>
        <taxon>Ecdysozoa</taxon>
        <taxon>Arthropoda</taxon>
        <taxon>Hexapoda</taxon>
        <taxon>Insecta</taxon>
        <taxon>Pterygota</taxon>
        <taxon>Neoptera</taxon>
        <taxon>Endopterygota</taxon>
        <taxon>Diptera</taxon>
        <taxon>Nematocera</taxon>
        <taxon>Psychodoidea</taxon>
        <taxon>Psychodidae</taxon>
        <taxon>Lutzomyia</taxon>
        <taxon>Lutzomyia</taxon>
    </lineage>
</organism>
<name>A0A1B0CAD0_LUTLO</name>
<dbReference type="SUPFAM" id="SSF48334">
    <property type="entry name" value="DNA repair protein MutS, domain III"/>
    <property type="match status" value="1"/>
</dbReference>
<dbReference type="FunFam" id="3.40.50.300:FF:001115">
    <property type="entry name" value="DNA mismatch repair protein MSH2"/>
    <property type="match status" value="1"/>
</dbReference>
<evidence type="ECO:0000256" key="8">
    <source>
        <dbReference type="ARBA" id="ARBA00023242"/>
    </source>
</evidence>
<evidence type="ECO:0000256" key="6">
    <source>
        <dbReference type="ARBA" id="ARBA00023125"/>
    </source>
</evidence>
<evidence type="ECO:0000313" key="12">
    <source>
        <dbReference type="EMBL" id="MBC1174270.1"/>
    </source>
</evidence>
<evidence type="ECO:0000259" key="11">
    <source>
        <dbReference type="PROSITE" id="PS00486"/>
    </source>
</evidence>
<evidence type="ECO:0000256" key="2">
    <source>
        <dbReference type="ARBA" id="ARBA00006271"/>
    </source>
</evidence>
<dbReference type="PIRSF" id="PIRSF005813">
    <property type="entry name" value="MSH2"/>
    <property type="match status" value="1"/>
</dbReference>
<dbReference type="EMBL" id="GITU01005567">
    <property type="protein sequence ID" value="MBC1174270.1"/>
    <property type="molecule type" value="Transcribed_RNA"/>
</dbReference>
<dbReference type="Gene3D" id="3.30.420.110">
    <property type="entry name" value="MutS, connector domain"/>
    <property type="match status" value="1"/>
</dbReference>
<dbReference type="InterPro" id="IPR007695">
    <property type="entry name" value="DNA_mismatch_repair_MutS-lik_N"/>
</dbReference>
<dbReference type="EnsemblMetazoa" id="LLOJ000903-RA">
    <property type="protein sequence ID" value="LLOJ000903-PA"/>
    <property type="gene ID" value="LLOJ000903"/>
</dbReference>
<dbReference type="SMART" id="SM00533">
    <property type="entry name" value="MUTSd"/>
    <property type="match status" value="1"/>
</dbReference>
<dbReference type="PANTHER" id="PTHR11361:SF35">
    <property type="entry name" value="DNA MISMATCH REPAIR PROTEIN MSH2"/>
    <property type="match status" value="1"/>
</dbReference>
<dbReference type="SMART" id="SM00534">
    <property type="entry name" value="MUTSac"/>
    <property type="match status" value="1"/>
</dbReference>
<dbReference type="InterPro" id="IPR027417">
    <property type="entry name" value="P-loop_NTPase"/>
</dbReference>
<dbReference type="InterPro" id="IPR011184">
    <property type="entry name" value="DNA_mismatch_repair_Msh2"/>
</dbReference>
<feature type="domain" description="DNA mismatch repair proteins mutS family" evidence="11">
    <location>
        <begin position="739"/>
        <end position="755"/>
    </location>
</feature>
<dbReference type="GO" id="GO:0006312">
    <property type="term" value="P:mitotic recombination"/>
    <property type="evidence" value="ECO:0007669"/>
    <property type="project" value="TreeGrafter"/>
</dbReference>